<keyword evidence="6 7" id="KW-0472">Membrane</keyword>
<dbReference type="PANTHER" id="PTHR43652">
    <property type="entry name" value="BASIC AMINO ACID ANTIPORTER YFCC-RELATED"/>
    <property type="match status" value="1"/>
</dbReference>
<evidence type="ECO:0000313" key="9">
    <source>
        <dbReference type="EMBL" id="VYT34303.1"/>
    </source>
</evidence>
<dbReference type="AlphaFoldDB" id="A0A6N2VX76"/>
<dbReference type="InterPro" id="IPR004680">
    <property type="entry name" value="Cit_transptr-like_dom"/>
</dbReference>
<keyword evidence="2" id="KW-0813">Transport</keyword>
<dbReference type="GO" id="GO:0055085">
    <property type="term" value="P:transmembrane transport"/>
    <property type="evidence" value="ECO:0007669"/>
    <property type="project" value="InterPro"/>
</dbReference>
<feature type="transmembrane region" description="Helical" evidence="7">
    <location>
        <begin position="134"/>
        <end position="154"/>
    </location>
</feature>
<evidence type="ECO:0000256" key="2">
    <source>
        <dbReference type="ARBA" id="ARBA00022448"/>
    </source>
</evidence>
<evidence type="ECO:0000256" key="6">
    <source>
        <dbReference type="ARBA" id="ARBA00023136"/>
    </source>
</evidence>
<dbReference type="EMBL" id="CACRTG010000039">
    <property type="protein sequence ID" value="VYT34303.1"/>
    <property type="molecule type" value="Genomic_DNA"/>
</dbReference>
<dbReference type="InterPro" id="IPR051679">
    <property type="entry name" value="DASS-Related_Transporters"/>
</dbReference>
<evidence type="ECO:0000256" key="1">
    <source>
        <dbReference type="ARBA" id="ARBA00004141"/>
    </source>
</evidence>
<feature type="domain" description="Citrate transporter-like" evidence="8">
    <location>
        <begin position="16"/>
        <end position="144"/>
    </location>
</feature>
<feature type="transmembrane region" description="Helical" evidence="7">
    <location>
        <begin position="46"/>
        <end position="70"/>
    </location>
</feature>
<name>A0A6N2VX76_9FIRM</name>
<feature type="transmembrane region" description="Helical" evidence="7">
    <location>
        <begin position="200"/>
        <end position="221"/>
    </location>
</feature>
<dbReference type="Pfam" id="PF03600">
    <property type="entry name" value="CitMHS"/>
    <property type="match status" value="1"/>
</dbReference>
<feature type="transmembrane region" description="Helical" evidence="7">
    <location>
        <begin position="272"/>
        <end position="302"/>
    </location>
</feature>
<protein>
    <submittedName>
        <fullName evidence="9">Sodium-dependent dicarboxylate transporter SdcS</fullName>
    </submittedName>
</protein>
<keyword evidence="4" id="KW-0677">Repeat</keyword>
<dbReference type="InterPro" id="IPR001898">
    <property type="entry name" value="SLC13A/DASS"/>
</dbReference>
<keyword evidence="5 7" id="KW-1133">Transmembrane helix</keyword>
<feature type="transmembrane region" description="Helical" evidence="7">
    <location>
        <begin position="233"/>
        <end position="252"/>
    </location>
</feature>
<dbReference type="GO" id="GO:0005886">
    <property type="term" value="C:plasma membrane"/>
    <property type="evidence" value="ECO:0007669"/>
    <property type="project" value="TreeGrafter"/>
</dbReference>
<evidence type="ECO:0000256" key="5">
    <source>
        <dbReference type="ARBA" id="ARBA00022989"/>
    </source>
</evidence>
<keyword evidence="3 7" id="KW-0812">Transmembrane</keyword>
<comment type="subcellular location">
    <subcellularLocation>
        <location evidence="1">Membrane</location>
        <topology evidence="1">Multi-pass membrane protein</topology>
    </subcellularLocation>
</comment>
<feature type="transmembrane region" description="Helical" evidence="7">
    <location>
        <begin position="353"/>
        <end position="376"/>
    </location>
</feature>
<gene>
    <name evidence="9" type="primary">sdcS</name>
    <name evidence="9" type="ORF">CNLFYP112_02950</name>
</gene>
<feature type="transmembrane region" description="Helical" evidence="7">
    <location>
        <begin position="177"/>
        <end position="194"/>
    </location>
</feature>
<dbReference type="CDD" id="cd01115">
    <property type="entry name" value="SLC13_permease"/>
    <property type="match status" value="1"/>
</dbReference>
<evidence type="ECO:0000256" key="4">
    <source>
        <dbReference type="ARBA" id="ARBA00022737"/>
    </source>
</evidence>
<feature type="transmembrane region" description="Helical" evidence="7">
    <location>
        <begin position="314"/>
        <end position="333"/>
    </location>
</feature>
<feature type="transmembrane region" description="Helical" evidence="7">
    <location>
        <begin position="91"/>
        <end position="122"/>
    </location>
</feature>
<reference evidence="9" key="1">
    <citation type="submission" date="2019-11" db="EMBL/GenBank/DDBJ databases">
        <authorList>
            <person name="Feng L."/>
        </authorList>
    </citation>
    <scope>NUCLEOTIDE SEQUENCE</scope>
    <source>
        <strain evidence="9">CnexileLFYP112</strain>
    </source>
</reference>
<proteinExistence type="predicted"/>
<organism evidence="9">
    <name type="scientific">[Clostridium] nexile</name>
    <dbReference type="NCBI Taxonomy" id="29361"/>
    <lineage>
        <taxon>Bacteria</taxon>
        <taxon>Bacillati</taxon>
        <taxon>Bacillota</taxon>
        <taxon>Clostridia</taxon>
        <taxon>Lachnospirales</taxon>
        <taxon>Lachnospiraceae</taxon>
        <taxon>Tyzzerella</taxon>
    </lineage>
</organism>
<dbReference type="PANTHER" id="PTHR43652:SF1">
    <property type="entry name" value="RESPONSE REGULATOR"/>
    <property type="match status" value="1"/>
</dbReference>
<evidence type="ECO:0000256" key="7">
    <source>
        <dbReference type="SAM" id="Phobius"/>
    </source>
</evidence>
<evidence type="ECO:0000259" key="8">
    <source>
        <dbReference type="Pfam" id="PF03600"/>
    </source>
</evidence>
<dbReference type="Pfam" id="PF00939">
    <property type="entry name" value="Na_sulph_symp"/>
    <property type="match status" value="1"/>
</dbReference>
<accession>A0A6N2VX76</accession>
<sequence>MSPSTITLLFLLFAVIMFVIEKIPLGVTSMIVCIGLTITDVLDVQTAFAGFTDSNVILFVAMFIVGGALFETGMANKIGGIVTRFAKTERMLIVAIMVIVGLMSGVLSNTGTAAVLIPVVIGIAAKSGYKRSKLLMPILIAGILFYATIGYKLLPECDPKEEEAFDTKKDFDQVPKWKQWMSLIILILTLLAMIFEEKIGISLCVSGGIGALLLILTGVISEKDALKSIDLKTIFLFGGTLSLAAALEKTGAGEMIAEKVIGALGSDPSPYILTLVVFLLCCVMTNFMSNTATTALMVPICLSIAQRIGADPRAVLMACVIGGSCAYATPIGMPANTMVVGVGGYRFMDFVKAGFPLIIIATVVSMIVLPIAFPFFP</sequence>
<evidence type="ECO:0000256" key="3">
    <source>
        <dbReference type="ARBA" id="ARBA00022692"/>
    </source>
</evidence>